<dbReference type="KEGG" id="pmrn:116942980"/>
<evidence type="ECO:0000256" key="11">
    <source>
        <dbReference type="PROSITE-ProRule" id="PRU00042"/>
    </source>
</evidence>
<feature type="compositionally biased region" description="Acidic residues" evidence="12">
    <location>
        <begin position="165"/>
        <end position="176"/>
    </location>
</feature>
<sequence length="377" mass="40923">MDSELGIRDYGVLRACVGDGLVRAELLATARDRLPFGFYAVLRQVVKALQGAELHNAGMPHSDDVAASSASPGDVTLEGLVDVLLALFSGLSSELLMSVKRLGAMDGLKYEMPSSGDAVGNEMMMAEMDRPMENGETAGTPPPDADDSQPNLPVDLIKIESFGGDTEETPTPDVDDSQSNLPVEPFGAMTSQQIEDESCTLAVETAPALWAQDAIQNGEAAFTCTREYVSLPPTEGFSFESSVASRNGSPLAAVARSLTIGRSGSNNPGVWFAIAEPSWKNKNLLPGRVVQRPYHCDVCGHCFLKREHLKNHLRTHAGEKPYRCMVCGQTFSQQGNLKRHHRTHTGERPYGCEVCGREFSRSINMKMHMRTHTGENP</sequence>
<keyword evidence="14" id="KW-1185">Reference proteome</keyword>
<evidence type="ECO:0000256" key="3">
    <source>
        <dbReference type="ARBA" id="ARBA00022723"/>
    </source>
</evidence>
<evidence type="ECO:0000256" key="7">
    <source>
        <dbReference type="ARBA" id="ARBA00023015"/>
    </source>
</evidence>
<gene>
    <name evidence="15" type="primary">LOC116942980</name>
</gene>
<dbReference type="AlphaFoldDB" id="A0AAJ7T553"/>
<evidence type="ECO:0000313" key="14">
    <source>
        <dbReference type="Proteomes" id="UP001318040"/>
    </source>
</evidence>
<feature type="domain" description="C2H2-type" evidence="13">
    <location>
        <begin position="322"/>
        <end position="349"/>
    </location>
</feature>
<reference evidence="15" key="1">
    <citation type="submission" date="2025-08" db="UniProtKB">
        <authorList>
            <consortium name="RefSeq"/>
        </authorList>
    </citation>
    <scope>IDENTIFICATION</scope>
    <source>
        <tissue evidence="15">Sperm</tissue>
    </source>
</reference>
<evidence type="ECO:0000256" key="9">
    <source>
        <dbReference type="ARBA" id="ARBA00023163"/>
    </source>
</evidence>
<comment type="subcellular location">
    <subcellularLocation>
        <location evidence="1">Nucleus</location>
    </subcellularLocation>
</comment>
<dbReference type="FunFam" id="3.30.160.60:FF:001498">
    <property type="entry name" value="Zinc finger protein 404"/>
    <property type="match status" value="2"/>
</dbReference>
<protein>
    <submittedName>
        <fullName evidence="15">Zinc finger protein with KRAB and SCAN domains 3-like</fullName>
    </submittedName>
</protein>
<evidence type="ECO:0000256" key="1">
    <source>
        <dbReference type="ARBA" id="ARBA00004123"/>
    </source>
</evidence>
<proteinExistence type="inferred from homology"/>
<dbReference type="RefSeq" id="XP_032811420.1">
    <property type="nucleotide sequence ID" value="XM_032955529.1"/>
</dbReference>
<keyword evidence="6" id="KW-0862">Zinc</keyword>
<keyword evidence="9" id="KW-0804">Transcription</keyword>
<evidence type="ECO:0000313" key="15">
    <source>
        <dbReference type="RefSeq" id="XP_032811420.1"/>
    </source>
</evidence>
<dbReference type="GO" id="GO:0005634">
    <property type="term" value="C:nucleus"/>
    <property type="evidence" value="ECO:0007669"/>
    <property type="project" value="UniProtKB-SubCell"/>
</dbReference>
<accession>A0AAJ7T553</accession>
<keyword evidence="7" id="KW-0805">Transcription regulation</keyword>
<dbReference type="InterPro" id="IPR036236">
    <property type="entry name" value="Znf_C2H2_sf"/>
</dbReference>
<evidence type="ECO:0000256" key="4">
    <source>
        <dbReference type="ARBA" id="ARBA00022737"/>
    </source>
</evidence>
<dbReference type="PROSITE" id="PS50157">
    <property type="entry name" value="ZINC_FINGER_C2H2_2"/>
    <property type="match status" value="3"/>
</dbReference>
<feature type="domain" description="C2H2-type" evidence="13">
    <location>
        <begin position="294"/>
        <end position="321"/>
    </location>
</feature>
<dbReference type="Proteomes" id="UP001318040">
    <property type="component" value="Chromosome 1"/>
</dbReference>
<evidence type="ECO:0000259" key="13">
    <source>
        <dbReference type="PROSITE" id="PS50157"/>
    </source>
</evidence>
<keyword evidence="10" id="KW-0539">Nucleus</keyword>
<name>A0AAJ7T553_PETMA</name>
<keyword evidence="4" id="KW-0677">Repeat</keyword>
<dbReference type="GO" id="GO:0003677">
    <property type="term" value="F:DNA binding"/>
    <property type="evidence" value="ECO:0007669"/>
    <property type="project" value="UniProtKB-KW"/>
</dbReference>
<keyword evidence="8" id="KW-0238">DNA-binding</keyword>
<dbReference type="Gene3D" id="3.30.160.60">
    <property type="entry name" value="Classic Zinc Finger"/>
    <property type="match status" value="3"/>
</dbReference>
<dbReference type="FunFam" id="3.30.160.60:FF:001010">
    <property type="entry name" value="zinc finger protein 64 isoform X3"/>
    <property type="match status" value="1"/>
</dbReference>
<keyword evidence="3" id="KW-0479">Metal-binding</keyword>
<evidence type="ECO:0000256" key="10">
    <source>
        <dbReference type="ARBA" id="ARBA00023242"/>
    </source>
</evidence>
<dbReference type="SUPFAM" id="SSF57667">
    <property type="entry name" value="beta-beta-alpha zinc fingers"/>
    <property type="match status" value="2"/>
</dbReference>
<feature type="domain" description="C2H2-type" evidence="13">
    <location>
        <begin position="350"/>
        <end position="377"/>
    </location>
</feature>
<evidence type="ECO:0000256" key="8">
    <source>
        <dbReference type="ARBA" id="ARBA00023125"/>
    </source>
</evidence>
<dbReference type="GO" id="GO:0008270">
    <property type="term" value="F:zinc ion binding"/>
    <property type="evidence" value="ECO:0007669"/>
    <property type="project" value="UniProtKB-KW"/>
</dbReference>
<organism evidence="14 15">
    <name type="scientific">Petromyzon marinus</name>
    <name type="common">Sea lamprey</name>
    <dbReference type="NCBI Taxonomy" id="7757"/>
    <lineage>
        <taxon>Eukaryota</taxon>
        <taxon>Metazoa</taxon>
        <taxon>Chordata</taxon>
        <taxon>Craniata</taxon>
        <taxon>Vertebrata</taxon>
        <taxon>Cyclostomata</taxon>
        <taxon>Hyperoartia</taxon>
        <taxon>Petromyzontiformes</taxon>
        <taxon>Petromyzontidae</taxon>
        <taxon>Petromyzon</taxon>
    </lineage>
</organism>
<evidence type="ECO:0000256" key="2">
    <source>
        <dbReference type="ARBA" id="ARBA00006991"/>
    </source>
</evidence>
<dbReference type="PROSITE" id="PS00028">
    <property type="entry name" value="ZINC_FINGER_C2H2_1"/>
    <property type="match status" value="3"/>
</dbReference>
<evidence type="ECO:0000256" key="5">
    <source>
        <dbReference type="ARBA" id="ARBA00022771"/>
    </source>
</evidence>
<dbReference type="SMART" id="SM00355">
    <property type="entry name" value="ZnF_C2H2"/>
    <property type="match status" value="3"/>
</dbReference>
<evidence type="ECO:0000256" key="6">
    <source>
        <dbReference type="ARBA" id="ARBA00022833"/>
    </source>
</evidence>
<dbReference type="Pfam" id="PF00096">
    <property type="entry name" value="zf-C2H2"/>
    <property type="match status" value="2"/>
</dbReference>
<dbReference type="PANTHER" id="PTHR23235">
    <property type="entry name" value="KRUEPPEL-LIKE TRANSCRIPTION FACTOR"/>
    <property type="match status" value="1"/>
</dbReference>
<evidence type="ECO:0000256" key="12">
    <source>
        <dbReference type="SAM" id="MobiDB-lite"/>
    </source>
</evidence>
<keyword evidence="5 11" id="KW-0863">Zinc-finger</keyword>
<dbReference type="InterPro" id="IPR013087">
    <property type="entry name" value="Znf_C2H2_type"/>
</dbReference>
<comment type="similarity">
    <text evidence="2">Belongs to the krueppel C2H2-type zinc-finger protein family.</text>
</comment>
<feature type="region of interest" description="Disordered" evidence="12">
    <location>
        <begin position="132"/>
        <end position="184"/>
    </location>
</feature>